<proteinExistence type="predicted"/>
<dbReference type="Proteomes" id="UP000500857">
    <property type="component" value="Chromosome"/>
</dbReference>
<dbReference type="SUPFAM" id="SSF90123">
    <property type="entry name" value="ABC transporter transmembrane region"/>
    <property type="match status" value="1"/>
</dbReference>
<keyword evidence="2 7" id="KW-0812">Transmembrane</keyword>
<dbReference type="CDD" id="cd03251">
    <property type="entry name" value="ABCC_MsbA"/>
    <property type="match status" value="1"/>
</dbReference>
<evidence type="ECO:0000259" key="8">
    <source>
        <dbReference type="PROSITE" id="PS50893"/>
    </source>
</evidence>
<dbReference type="PANTHER" id="PTHR43394">
    <property type="entry name" value="ATP-DEPENDENT PERMEASE MDL1, MITOCHONDRIAL"/>
    <property type="match status" value="1"/>
</dbReference>
<dbReference type="Pfam" id="PF00664">
    <property type="entry name" value="ABC_membrane"/>
    <property type="match status" value="1"/>
</dbReference>
<keyword evidence="6 7" id="KW-0472">Membrane</keyword>
<dbReference type="InterPro" id="IPR003439">
    <property type="entry name" value="ABC_transporter-like_ATP-bd"/>
</dbReference>
<feature type="domain" description="ABC transporter" evidence="8">
    <location>
        <begin position="356"/>
        <end position="591"/>
    </location>
</feature>
<evidence type="ECO:0000256" key="7">
    <source>
        <dbReference type="SAM" id="Phobius"/>
    </source>
</evidence>
<evidence type="ECO:0000256" key="4">
    <source>
        <dbReference type="ARBA" id="ARBA00022840"/>
    </source>
</evidence>
<evidence type="ECO:0000313" key="11">
    <source>
        <dbReference type="Proteomes" id="UP000500857"/>
    </source>
</evidence>
<dbReference type="InterPro" id="IPR039421">
    <property type="entry name" value="Type_1_exporter"/>
</dbReference>
<evidence type="ECO:0000256" key="1">
    <source>
        <dbReference type="ARBA" id="ARBA00004651"/>
    </source>
</evidence>
<dbReference type="PROSITE" id="PS50929">
    <property type="entry name" value="ABC_TM1F"/>
    <property type="match status" value="1"/>
</dbReference>
<protein>
    <submittedName>
        <fullName evidence="10">ABC transporter ATP-binding protein</fullName>
    </submittedName>
</protein>
<dbReference type="EMBL" id="CP051167">
    <property type="protein sequence ID" value="QIZ71172.1"/>
    <property type="molecule type" value="Genomic_DNA"/>
</dbReference>
<keyword evidence="4 10" id="KW-0067">ATP-binding</keyword>
<dbReference type="AlphaFoldDB" id="A0A6H1TX51"/>
<evidence type="ECO:0000256" key="2">
    <source>
        <dbReference type="ARBA" id="ARBA00022692"/>
    </source>
</evidence>
<reference evidence="10 11" key="1">
    <citation type="submission" date="2020-04" db="EMBL/GenBank/DDBJ databases">
        <authorList>
            <person name="Basu S."/>
            <person name="Maruthanayagam V."/>
            <person name="Chakraborty S."/>
            <person name="Pramanik A."/>
            <person name="Mukherjee J."/>
            <person name="Brink B."/>
        </authorList>
    </citation>
    <scope>NUCLEOTIDE SEQUENCE [LARGE SCALE GENOMIC DNA]</scope>
    <source>
        <strain evidence="10 11">AP17</strain>
    </source>
</reference>
<organism evidence="10 11">
    <name type="scientific">Oxynema aestuarii AP17</name>
    <dbReference type="NCBI Taxonomy" id="2064643"/>
    <lineage>
        <taxon>Bacteria</taxon>
        <taxon>Bacillati</taxon>
        <taxon>Cyanobacteriota</taxon>
        <taxon>Cyanophyceae</taxon>
        <taxon>Oscillatoriophycideae</taxon>
        <taxon>Oscillatoriales</taxon>
        <taxon>Oscillatoriaceae</taxon>
        <taxon>Oxynema</taxon>
        <taxon>Oxynema aestuarii</taxon>
    </lineage>
</organism>
<dbReference type="InterPro" id="IPR003593">
    <property type="entry name" value="AAA+_ATPase"/>
</dbReference>
<dbReference type="RefSeq" id="WP_168569327.1">
    <property type="nucleotide sequence ID" value="NZ_CP051167.1"/>
</dbReference>
<dbReference type="GO" id="GO:0005886">
    <property type="term" value="C:plasma membrane"/>
    <property type="evidence" value="ECO:0007669"/>
    <property type="project" value="UniProtKB-SubCell"/>
</dbReference>
<keyword evidence="3" id="KW-0547">Nucleotide-binding</keyword>
<feature type="transmembrane region" description="Helical" evidence="7">
    <location>
        <begin position="16"/>
        <end position="47"/>
    </location>
</feature>
<keyword evidence="11" id="KW-1185">Reference proteome</keyword>
<evidence type="ECO:0000259" key="9">
    <source>
        <dbReference type="PROSITE" id="PS50929"/>
    </source>
</evidence>
<dbReference type="PANTHER" id="PTHR43394:SF1">
    <property type="entry name" value="ATP-BINDING CASSETTE SUB-FAMILY B MEMBER 10, MITOCHONDRIAL"/>
    <property type="match status" value="1"/>
</dbReference>
<sequence>MSPNKLLLQYAFQRPFLLAVTVLLGWAGALFNGVSTTLIVPVLLVFLGQDLMLQQSPAVVKAVSSVFTGIPEQYQLAVMTAAILLAILLKNITSIASTVFGGYLSRSVVKNIRLSGIKLVLDLELDYYSKTKIGDIINCINQEINRTANAIRTGIRMTTQMITILIYLAFLISISWQLTLASTLVLVCLPLVSQYFVKRSKKYGQILSDKSRVYSGSFLEALNGIRLVKSTSNEEYEYLKLKQAIEEREKAEMDSQINFALINPINEMTGLLGLFAIVLLGRAFFSEQINALSANLLPYLLFLYKLLPVLGQLNNSRSEFANFVPSTILVNNFLRRDDKLLLENGSLPYRGFKEGIGFNGIWFSYPGHTEVVLKDINLWLPKGSTLALVGGSGAGKSTLADLLPRFYDPTEGCITIDGKDIREFDMRSLRRAMGIVSQDTFLFNDSVRKNIAYARPDATDEEIVEAAKRANAYEFIVDLPKGFDTILGDRGIMLSGGQRQRIAIARALLSNPEILILDEATSALDTVSEHLVQQALETLRRDRTTLVIAHRLSTVQNADCIAVMDKGRVVETGTHHELLEKGGYYTNLYAMQFSEDTRDLIKQARNETLIGTSYEIRTRLNPMIGFLRLLVDDIVDSSDERNELILESYESALRLLHTLEFLENNARNQIRITSADLEAEKL</sequence>
<evidence type="ECO:0000256" key="3">
    <source>
        <dbReference type="ARBA" id="ARBA00022741"/>
    </source>
</evidence>
<dbReference type="PROSITE" id="PS00211">
    <property type="entry name" value="ABC_TRANSPORTER_1"/>
    <property type="match status" value="1"/>
</dbReference>
<feature type="transmembrane region" description="Helical" evidence="7">
    <location>
        <begin position="76"/>
        <end position="104"/>
    </location>
</feature>
<evidence type="ECO:0000256" key="6">
    <source>
        <dbReference type="ARBA" id="ARBA00023136"/>
    </source>
</evidence>
<dbReference type="KEGG" id="oxy:HCG48_11785"/>
<dbReference type="GO" id="GO:0016887">
    <property type="term" value="F:ATP hydrolysis activity"/>
    <property type="evidence" value="ECO:0007669"/>
    <property type="project" value="InterPro"/>
</dbReference>
<keyword evidence="5 7" id="KW-1133">Transmembrane helix</keyword>
<dbReference type="GO" id="GO:0015421">
    <property type="term" value="F:ABC-type oligopeptide transporter activity"/>
    <property type="evidence" value="ECO:0007669"/>
    <property type="project" value="TreeGrafter"/>
</dbReference>
<name>A0A6H1TX51_9CYAN</name>
<dbReference type="InterPro" id="IPR017871">
    <property type="entry name" value="ABC_transporter-like_CS"/>
</dbReference>
<dbReference type="InterPro" id="IPR027417">
    <property type="entry name" value="P-loop_NTPase"/>
</dbReference>
<dbReference type="FunFam" id="3.40.50.300:FF:000218">
    <property type="entry name" value="Multidrug ABC transporter ATP-binding protein"/>
    <property type="match status" value="1"/>
</dbReference>
<dbReference type="InterPro" id="IPR036640">
    <property type="entry name" value="ABC1_TM_sf"/>
</dbReference>
<dbReference type="GO" id="GO:0005524">
    <property type="term" value="F:ATP binding"/>
    <property type="evidence" value="ECO:0007669"/>
    <property type="project" value="UniProtKB-KW"/>
</dbReference>
<dbReference type="Gene3D" id="3.40.50.300">
    <property type="entry name" value="P-loop containing nucleotide triphosphate hydrolases"/>
    <property type="match status" value="1"/>
</dbReference>
<dbReference type="InterPro" id="IPR011527">
    <property type="entry name" value="ABC1_TM_dom"/>
</dbReference>
<evidence type="ECO:0000313" key="10">
    <source>
        <dbReference type="EMBL" id="QIZ71172.1"/>
    </source>
</evidence>
<evidence type="ECO:0000256" key="5">
    <source>
        <dbReference type="ARBA" id="ARBA00022989"/>
    </source>
</evidence>
<feature type="domain" description="ABC transmembrane type-1" evidence="9">
    <location>
        <begin position="19"/>
        <end position="322"/>
    </location>
</feature>
<dbReference type="Gene3D" id="1.20.1560.10">
    <property type="entry name" value="ABC transporter type 1, transmembrane domain"/>
    <property type="match status" value="1"/>
</dbReference>
<dbReference type="SMART" id="SM00382">
    <property type="entry name" value="AAA"/>
    <property type="match status" value="1"/>
</dbReference>
<dbReference type="SUPFAM" id="SSF52540">
    <property type="entry name" value="P-loop containing nucleoside triphosphate hydrolases"/>
    <property type="match status" value="1"/>
</dbReference>
<accession>A0A6H1TX51</accession>
<dbReference type="PROSITE" id="PS50893">
    <property type="entry name" value="ABC_TRANSPORTER_2"/>
    <property type="match status" value="1"/>
</dbReference>
<dbReference type="Pfam" id="PF00005">
    <property type="entry name" value="ABC_tran"/>
    <property type="match status" value="1"/>
</dbReference>
<feature type="transmembrane region" description="Helical" evidence="7">
    <location>
        <begin position="164"/>
        <end position="192"/>
    </location>
</feature>
<gene>
    <name evidence="10" type="ORF">HCG48_11785</name>
</gene>
<comment type="subcellular location">
    <subcellularLocation>
        <location evidence="1">Cell membrane</location>
        <topology evidence="1">Multi-pass membrane protein</topology>
    </subcellularLocation>
</comment>